<comment type="caution">
    <text evidence="9">The sequence shown here is derived from an EMBL/GenBank/DDBJ whole genome shotgun (WGS) entry which is preliminary data.</text>
</comment>
<keyword evidence="4 7" id="KW-0689">Ribosomal protein</keyword>
<evidence type="ECO:0000256" key="5">
    <source>
        <dbReference type="ARBA" id="ARBA00023274"/>
    </source>
</evidence>
<reference evidence="9 10" key="1">
    <citation type="journal article" date="2015" name="Nature">
        <title>rRNA introns, odd ribosomes, and small enigmatic genomes across a large radiation of phyla.</title>
        <authorList>
            <person name="Brown C.T."/>
            <person name="Hug L.A."/>
            <person name="Thomas B.C."/>
            <person name="Sharon I."/>
            <person name="Castelle C.J."/>
            <person name="Singh A."/>
            <person name="Wilkins M.J."/>
            <person name="Williams K.H."/>
            <person name="Banfield J.F."/>
        </authorList>
    </citation>
    <scope>NUCLEOTIDE SEQUENCE [LARGE SCALE GENOMIC DNA]</scope>
</reference>
<organism evidence="9 10">
    <name type="scientific">Candidatus Gottesmanbacteria bacterium GW2011_GWA2_42_18</name>
    <dbReference type="NCBI Taxonomy" id="1618442"/>
    <lineage>
        <taxon>Bacteria</taxon>
        <taxon>Candidatus Gottesmaniibacteriota</taxon>
    </lineage>
</organism>
<comment type="function">
    <text evidence="7">One of the primary rRNA binding proteins, it binds directly near the 3'-end of the 23S rRNA, where it nucleates assembly of the 50S subunit.</text>
</comment>
<dbReference type="GO" id="GO:0003735">
    <property type="term" value="F:structural constituent of ribosome"/>
    <property type="evidence" value="ECO:0007669"/>
    <property type="project" value="UniProtKB-UniRule"/>
</dbReference>
<comment type="similarity">
    <text evidence="1 7">Belongs to the universal ribosomal protein uL3 family.</text>
</comment>
<evidence type="ECO:0000256" key="7">
    <source>
        <dbReference type="HAMAP-Rule" id="MF_01325"/>
    </source>
</evidence>
<keyword evidence="2 7" id="KW-0699">rRNA-binding</keyword>
<dbReference type="Gene3D" id="3.30.160.810">
    <property type="match status" value="1"/>
</dbReference>
<dbReference type="InterPro" id="IPR009000">
    <property type="entry name" value="Transl_B-barrel_sf"/>
</dbReference>
<dbReference type="InterPro" id="IPR000597">
    <property type="entry name" value="Ribosomal_uL3"/>
</dbReference>
<dbReference type="InterPro" id="IPR019927">
    <property type="entry name" value="Ribosomal_uL3_bac/org-type"/>
</dbReference>
<gene>
    <name evidence="7" type="primary">rplC</name>
    <name evidence="9" type="ORF">UV09_C0041G0002</name>
</gene>
<evidence type="ECO:0000256" key="2">
    <source>
        <dbReference type="ARBA" id="ARBA00022730"/>
    </source>
</evidence>
<dbReference type="Pfam" id="PF00297">
    <property type="entry name" value="Ribosomal_L3"/>
    <property type="match status" value="1"/>
</dbReference>
<evidence type="ECO:0000256" key="3">
    <source>
        <dbReference type="ARBA" id="ARBA00022884"/>
    </source>
</evidence>
<keyword evidence="5 7" id="KW-0687">Ribonucleoprotein</keyword>
<proteinExistence type="inferred from homology"/>
<evidence type="ECO:0000256" key="8">
    <source>
        <dbReference type="SAM" id="MobiDB-lite"/>
    </source>
</evidence>
<comment type="subunit">
    <text evidence="7">Part of the 50S ribosomal subunit. Forms a cluster with proteins L14 and L19.</text>
</comment>
<dbReference type="NCBIfam" id="TIGR03625">
    <property type="entry name" value="L3_bact"/>
    <property type="match status" value="1"/>
</dbReference>
<dbReference type="PANTHER" id="PTHR11229:SF16">
    <property type="entry name" value="LARGE RIBOSOMAL SUBUNIT PROTEIN UL3C"/>
    <property type="match status" value="1"/>
</dbReference>
<dbReference type="AlphaFoldDB" id="A0A0G0Z9G9"/>
<name>A0A0G0Z9G9_9BACT</name>
<evidence type="ECO:0000256" key="1">
    <source>
        <dbReference type="ARBA" id="ARBA00006540"/>
    </source>
</evidence>
<evidence type="ECO:0000313" key="10">
    <source>
        <dbReference type="Proteomes" id="UP000034320"/>
    </source>
</evidence>
<keyword evidence="3 7" id="KW-0694">RNA-binding</keyword>
<protein>
    <recommendedName>
        <fullName evidence="6 7">Large ribosomal subunit protein uL3</fullName>
    </recommendedName>
</protein>
<dbReference type="PANTHER" id="PTHR11229">
    <property type="entry name" value="50S RIBOSOMAL PROTEIN L3"/>
    <property type="match status" value="1"/>
</dbReference>
<evidence type="ECO:0000256" key="6">
    <source>
        <dbReference type="ARBA" id="ARBA00035243"/>
    </source>
</evidence>
<dbReference type="FunFam" id="2.40.30.10:FF:000004">
    <property type="entry name" value="50S ribosomal protein L3"/>
    <property type="match status" value="1"/>
</dbReference>
<dbReference type="GO" id="GO:0022625">
    <property type="term" value="C:cytosolic large ribosomal subunit"/>
    <property type="evidence" value="ECO:0007669"/>
    <property type="project" value="TreeGrafter"/>
</dbReference>
<evidence type="ECO:0000313" key="9">
    <source>
        <dbReference type="EMBL" id="KKS45370.1"/>
    </source>
</evidence>
<sequence>MTDFGNLLFKKAPRFGANFFMFNAIVGSKINQTQTFDESGNRIPVTRINAGPCHIISVKTADRDGYAALVIGFGIKRTKLVNKAQQGNFKKAGLAENKAPRFLKEIEVGSGDENGEIKPGSSFSVSDVFKEGDRIEVSGISKGKGFAGVVKRHGFAGGPRTHGQSDRERAPGSIGQTTTPGRVYKGKRMAGRMGQDRVTVKNLKVVAIDAEKNILTIKGLVAGGRNSLLLIRKY</sequence>
<dbReference type="GO" id="GO:0019843">
    <property type="term" value="F:rRNA binding"/>
    <property type="evidence" value="ECO:0007669"/>
    <property type="project" value="UniProtKB-UniRule"/>
</dbReference>
<dbReference type="Proteomes" id="UP000034320">
    <property type="component" value="Unassembled WGS sequence"/>
</dbReference>
<accession>A0A0G0Z9G9</accession>
<dbReference type="HAMAP" id="MF_01325_B">
    <property type="entry name" value="Ribosomal_uL3_B"/>
    <property type="match status" value="1"/>
</dbReference>
<feature type="region of interest" description="Disordered" evidence="8">
    <location>
        <begin position="154"/>
        <end position="182"/>
    </location>
</feature>
<dbReference type="SUPFAM" id="SSF50447">
    <property type="entry name" value="Translation proteins"/>
    <property type="match status" value="1"/>
</dbReference>
<dbReference type="PATRIC" id="fig|1618442.3.peg.1238"/>
<dbReference type="GO" id="GO:0006412">
    <property type="term" value="P:translation"/>
    <property type="evidence" value="ECO:0007669"/>
    <property type="project" value="UniProtKB-UniRule"/>
</dbReference>
<dbReference type="EMBL" id="LCDD01000041">
    <property type="protein sequence ID" value="KKS45370.1"/>
    <property type="molecule type" value="Genomic_DNA"/>
</dbReference>
<evidence type="ECO:0000256" key="4">
    <source>
        <dbReference type="ARBA" id="ARBA00022980"/>
    </source>
</evidence>
<dbReference type="Gene3D" id="2.40.30.10">
    <property type="entry name" value="Translation factors"/>
    <property type="match status" value="1"/>
</dbReference>